<gene>
    <name evidence="2" type="ORF">CTI12_AA134130</name>
</gene>
<dbReference type="InterPro" id="IPR057425">
    <property type="entry name" value="DUF2921_N"/>
</dbReference>
<comment type="caution">
    <text evidence="2">The sequence shown here is derived from an EMBL/GenBank/DDBJ whole genome shotgun (WGS) entry which is preliminary data.</text>
</comment>
<name>A0A2U1PNA1_ARTAN</name>
<reference evidence="2 3" key="1">
    <citation type="journal article" date="2018" name="Mol. Plant">
        <title>The genome of Artemisia annua provides insight into the evolution of Asteraceae family and artemisinin biosynthesis.</title>
        <authorList>
            <person name="Shen Q."/>
            <person name="Zhang L."/>
            <person name="Liao Z."/>
            <person name="Wang S."/>
            <person name="Yan T."/>
            <person name="Shi P."/>
            <person name="Liu M."/>
            <person name="Fu X."/>
            <person name="Pan Q."/>
            <person name="Wang Y."/>
            <person name="Lv Z."/>
            <person name="Lu X."/>
            <person name="Zhang F."/>
            <person name="Jiang W."/>
            <person name="Ma Y."/>
            <person name="Chen M."/>
            <person name="Hao X."/>
            <person name="Li L."/>
            <person name="Tang Y."/>
            <person name="Lv G."/>
            <person name="Zhou Y."/>
            <person name="Sun X."/>
            <person name="Brodelius P.E."/>
            <person name="Rose J.K.C."/>
            <person name="Tang K."/>
        </authorList>
    </citation>
    <scope>NUCLEOTIDE SEQUENCE [LARGE SCALE GENOMIC DNA]</scope>
    <source>
        <strain evidence="3">cv. Huhao1</strain>
        <tissue evidence="2">Leaf</tissue>
    </source>
</reference>
<accession>A0A2U1PNA1</accession>
<evidence type="ECO:0000313" key="3">
    <source>
        <dbReference type="Proteomes" id="UP000245207"/>
    </source>
</evidence>
<keyword evidence="3" id="KW-1185">Reference proteome</keyword>
<protein>
    <recommendedName>
        <fullName evidence="1">DUF2921 domain-containing protein</fullName>
    </recommendedName>
</protein>
<proteinExistence type="predicted"/>
<sequence length="121" mass="12734">MARNEDKGGLRWCLDHGGGGSGCGCRSGGGIGGSWTDLDSGSSGCGVAGSWFDCLIEVVISYPPTTTRWLVNPTSIISISSQRNELDPLFFKPSFDHGVIFSLSLSSNSGGVIPIENLFDF</sequence>
<dbReference type="AlphaFoldDB" id="A0A2U1PNA1"/>
<evidence type="ECO:0000259" key="1">
    <source>
        <dbReference type="Pfam" id="PF25333"/>
    </source>
</evidence>
<dbReference type="Proteomes" id="UP000245207">
    <property type="component" value="Unassembled WGS sequence"/>
</dbReference>
<dbReference type="EMBL" id="PKPP01000937">
    <property type="protein sequence ID" value="PWA87209.1"/>
    <property type="molecule type" value="Genomic_DNA"/>
</dbReference>
<dbReference type="STRING" id="35608.A0A2U1PNA1"/>
<evidence type="ECO:0000313" key="2">
    <source>
        <dbReference type="EMBL" id="PWA87209.1"/>
    </source>
</evidence>
<organism evidence="2 3">
    <name type="scientific">Artemisia annua</name>
    <name type="common">Sweet wormwood</name>
    <dbReference type="NCBI Taxonomy" id="35608"/>
    <lineage>
        <taxon>Eukaryota</taxon>
        <taxon>Viridiplantae</taxon>
        <taxon>Streptophyta</taxon>
        <taxon>Embryophyta</taxon>
        <taxon>Tracheophyta</taxon>
        <taxon>Spermatophyta</taxon>
        <taxon>Magnoliopsida</taxon>
        <taxon>eudicotyledons</taxon>
        <taxon>Gunneridae</taxon>
        <taxon>Pentapetalae</taxon>
        <taxon>asterids</taxon>
        <taxon>campanulids</taxon>
        <taxon>Asterales</taxon>
        <taxon>Asteraceae</taxon>
        <taxon>Asteroideae</taxon>
        <taxon>Anthemideae</taxon>
        <taxon>Artemisiinae</taxon>
        <taxon>Artemisia</taxon>
    </lineage>
</organism>
<dbReference type="Pfam" id="PF25333">
    <property type="entry name" value="DUF2921_N"/>
    <property type="match status" value="1"/>
</dbReference>
<feature type="domain" description="DUF2921" evidence="1">
    <location>
        <begin position="49"/>
        <end position="93"/>
    </location>
</feature>